<dbReference type="GO" id="GO:0005737">
    <property type="term" value="C:cytoplasm"/>
    <property type="evidence" value="ECO:0007669"/>
    <property type="project" value="TreeGrafter"/>
</dbReference>
<feature type="non-terminal residue" evidence="1">
    <location>
        <position position="1"/>
    </location>
</feature>
<evidence type="ECO:0000313" key="2">
    <source>
        <dbReference type="Proteomes" id="UP000070163"/>
    </source>
</evidence>
<name>A0A133U9T3_9EURY</name>
<dbReference type="GO" id="GO:0016791">
    <property type="term" value="F:phosphatase activity"/>
    <property type="evidence" value="ECO:0007669"/>
    <property type="project" value="TreeGrafter"/>
</dbReference>
<sequence length="238" mass="25346">KRAVEDLKARDKKLVFLTNNSSRTREEYVQKLSSFGLNVDKSEIMSSSYGTALYLSEKAEGANVYVVGEEGLKVELEDAGLEVLPKEEAEGADYVVAGMDRNLTYDKIWGGLSAILSGAEFIATNPDPTYPTKGGLAPGAGASIGALSYSAEREPSKIIGKPSSYMIEASLDIIDVPSERTAIVGDRIDMDVKAGKRAGLTTILVLTGVNSKEDVRAVDGAAEAPDYVLSSLMELLEG</sequence>
<proteinExistence type="predicted"/>
<dbReference type="AlphaFoldDB" id="A0A133U9T3"/>
<dbReference type="Pfam" id="PF13344">
    <property type="entry name" value="Hydrolase_6"/>
    <property type="match status" value="1"/>
</dbReference>
<dbReference type="Pfam" id="PF13242">
    <property type="entry name" value="Hydrolase_like"/>
    <property type="match status" value="1"/>
</dbReference>
<dbReference type="EMBL" id="LHXJ01000029">
    <property type="protein sequence ID" value="KXA90951.1"/>
    <property type="molecule type" value="Genomic_DNA"/>
</dbReference>
<dbReference type="SUPFAM" id="SSF56784">
    <property type="entry name" value="HAD-like"/>
    <property type="match status" value="1"/>
</dbReference>
<organism evidence="1 2">
    <name type="scientific">candidate division MSBL1 archaeon SCGC-AAA259A05</name>
    <dbReference type="NCBI Taxonomy" id="1698259"/>
    <lineage>
        <taxon>Archaea</taxon>
        <taxon>Methanobacteriati</taxon>
        <taxon>Methanobacteriota</taxon>
        <taxon>candidate division MSBL1</taxon>
    </lineage>
</organism>
<dbReference type="Gene3D" id="3.40.50.1000">
    <property type="entry name" value="HAD superfamily/HAD-like"/>
    <property type="match status" value="2"/>
</dbReference>
<dbReference type="PANTHER" id="PTHR19288">
    <property type="entry name" value="4-NITROPHENYLPHOSPHATASE-RELATED"/>
    <property type="match status" value="1"/>
</dbReference>
<dbReference type="Proteomes" id="UP000070163">
    <property type="component" value="Unassembled WGS sequence"/>
</dbReference>
<protein>
    <recommendedName>
        <fullName evidence="3">HAD family hydrolase</fullName>
    </recommendedName>
</protein>
<evidence type="ECO:0000313" key="1">
    <source>
        <dbReference type="EMBL" id="KXA90951.1"/>
    </source>
</evidence>
<accession>A0A133U9T3</accession>
<dbReference type="InterPro" id="IPR036412">
    <property type="entry name" value="HAD-like_sf"/>
</dbReference>
<evidence type="ECO:0008006" key="3">
    <source>
        <dbReference type="Google" id="ProtNLM"/>
    </source>
</evidence>
<gene>
    <name evidence="1" type="ORF">AKJ57_03015</name>
</gene>
<dbReference type="InterPro" id="IPR023214">
    <property type="entry name" value="HAD_sf"/>
</dbReference>
<reference evidence="1 2" key="1">
    <citation type="journal article" date="2016" name="Sci. Rep.">
        <title>Metabolic traits of an uncultured archaeal lineage -MSBL1- from brine pools of the Red Sea.</title>
        <authorList>
            <person name="Mwirichia R."/>
            <person name="Alam I."/>
            <person name="Rashid M."/>
            <person name="Vinu M."/>
            <person name="Ba-Alawi W."/>
            <person name="Anthony Kamau A."/>
            <person name="Kamanda Ngugi D."/>
            <person name="Goker M."/>
            <person name="Klenk H.P."/>
            <person name="Bajic V."/>
            <person name="Stingl U."/>
        </authorList>
    </citation>
    <scope>NUCLEOTIDE SEQUENCE [LARGE SCALE GENOMIC DNA]</scope>
    <source>
        <strain evidence="1">SCGC-AAA259A05</strain>
    </source>
</reference>
<keyword evidence="2" id="KW-1185">Reference proteome</keyword>
<dbReference type="InterPro" id="IPR006357">
    <property type="entry name" value="HAD-SF_hydro_IIA"/>
</dbReference>
<dbReference type="NCBIfam" id="TIGR01460">
    <property type="entry name" value="HAD-SF-IIA"/>
    <property type="match status" value="1"/>
</dbReference>
<dbReference type="PANTHER" id="PTHR19288:SF46">
    <property type="entry name" value="HALOACID DEHALOGENASE-LIKE HYDROLASE DOMAIN-CONTAINING PROTEIN 2"/>
    <property type="match status" value="1"/>
</dbReference>
<comment type="caution">
    <text evidence="1">The sequence shown here is derived from an EMBL/GenBank/DDBJ whole genome shotgun (WGS) entry which is preliminary data.</text>
</comment>